<protein>
    <submittedName>
        <fullName evidence="4">Uncharacterized protein</fullName>
    </submittedName>
</protein>
<dbReference type="InterPro" id="IPR049053">
    <property type="entry name" value="AFCA-like_C"/>
</dbReference>
<name>A0A0F5JHH5_9BACT</name>
<feature type="domain" description="Alpha fucosidase A-like C-terminal" evidence="2">
    <location>
        <begin position="707"/>
        <end position="771"/>
    </location>
</feature>
<dbReference type="Pfam" id="PF22124">
    <property type="entry name" value="Glyco_hydro_95_cat"/>
    <property type="match status" value="1"/>
</dbReference>
<dbReference type="InterPro" id="IPR012341">
    <property type="entry name" value="6hp_glycosidase-like_sf"/>
</dbReference>
<dbReference type="AlphaFoldDB" id="A0A0F5JHH5"/>
<dbReference type="SUPFAM" id="SSF48208">
    <property type="entry name" value="Six-hairpin glycosidases"/>
    <property type="match status" value="1"/>
</dbReference>
<gene>
    <name evidence="4" type="ORF">HMPREF1535_01827</name>
</gene>
<dbReference type="GO" id="GO:0004560">
    <property type="term" value="F:alpha-L-fucosidase activity"/>
    <property type="evidence" value="ECO:0007669"/>
    <property type="project" value="InterPro"/>
</dbReference>
<dbReference type="PATRIC" id="fig|927665.4.peg.1865"/>
<sequence length="783" mass="88755">MKRNLFITLCCIVSIALSAQQQDCRLWYDKPAKDWNEALPVGNGRLGAMVYGDYRRETIQLNEESLWAGAKSDANAASADKLPEIQQLLLNGEIGKAVELSEKYMKSDPLRIRSYQPFGNIYIDLLTGRNVNSAVSDYRRELDLETGIASVSYTLNQVTYKREVFVSAENDVVVIRLSADTPGALTFRLHYDREQDATACPVSANELEIKGQIIDLPEAEMGAIGPHMRFAGRIAGFHKGGQLMALNNAFYVEKADEVVFYLTAATDYNFAKLDVDREIDPLKTCQQILARLGKDSYEKVKQAHVADHSSLFNRVTFNMGESSTLPTDRRLERVKNGETDLSLITLYFQYGRYLLMNSSRAPGVLPANLQGLWNEDMYAAWSSDFHTNINIQMNYWPAEVCNLSETVVPFSNFINALRVPGRVTASKTYNAKGWTMNHLTDPFGRTAIADGVGWGTFPIASAWLVLHQWEHFLFNGDKEYLKNEAYPAMMEAAEFIMSYLVEDNNGYLVTAPSNSPENRYKLPNGKTYMLTYGATMDIEIIYELLHACLDAGKIVGADSKNNKKLSEILRKFPPIRISKRYQTIQEWIEDYEEVEPGHRHISHLFGLYPGTSINSTKKDLFEAARKTIERRRFYNENESNRQGSYTGWSRAWMINFYARLQDGEEAGNNVQMLLAKTTQSNLFNIHPPFQIDGNFGGTAGIAEMLLQSHNGEIHLLPALPSFWKTGEIRGLRARGGYTVDMKWKEGELISARIYSDKPQKVKVRYRDKVRNLRVQDGIDVIID</sequence>
<evidence type="ECO:0000313" key="5">
    <source>
        <dbReference type="Proteomes" id="UP000033047"/>
    </source>
</evidence>
<dbReference type="HOGENOM" id="CLU_004617_2_2_10"/>
<dbReference type="PANTHER" id="PTHR31084">
    <property type="entry name" value="ALPHA-L-FUCOSIDASE 2"/>
    <property type="match status" value="1"/>
</dbReference>
<dbReference type="InterPro" id="IPR016518">
    <property type="entry name" value="Alpha-L-fucosidase"/>
</dbReference>
<dbReference type="InterPro" id="IPR054363">
    <property type="entry name" value="GH95_cat"/>
</dbReference>
<feature type="domain" description="Glycosyl hydrolase family 95 N-terminal" evidence="1">
    <location>
        <begin position="26"/>
        <end position="269"/>
    </location>
</feature>
<dbReference type="GO" id="GO:0005975">
    <property type="term" value="P:carbohydrate metabolic process"/>
    <property type="evidence" value="ECO:0007669"/>
    <property type="project" value="InterPro"/>
</dbReference>
<dbReference type="STRING" id="927665.HMPREF1535_01827"/>
<dbReference type="Proteomes" id="UP000033047">
    <property type="component" value="Unassembled WGS sequence"/>
</dbReference>
<dbReference type="EMBL" id="AQHV01000010">
    <property type="protein sequence ID" value="KKB57174.1"/>
    <property type="molecule type" value="Genomic_DNA"/>
</dbReference>
<evidence type="ECO:0000259" key="1">
    <source>
        <dbReference type="Pfam" id="PF14498"/>
    </source>
</evidence>
<proteinExistence type="predicted"/>
<dbReference type="InterPro" id="IPR013780">
    <property type="entry name" value="Glyco_hydro_b"/>
</dbReference>
<dbReference type="Gene3D" id="2.60.40.1180">
    <property type="entry name" value="Golgi alpha-mannosidase II"/>
    <property type="match status" value="1"/>
</dbReference>
<organism evidence="4 5">
    <name type="scientific">Parabacteroides goldsteinii DSM 19448 = WAL 12034</name>
    <dbReference type="NCBI Taxonomy" id="927665"/>
    <lineage>
        <taxon>Bacteria</taxon>
        <taxon>Pseudomonadati</taxon>
        <taxon>Bacteroidota</taxon>
        <taxon>Bacteroidia</taxon>
        <taxon>Bacteroidales</taxon>
        <taxon>Tannerellaceae</taxon>
        <taxon>Parabacteroides</taxon>
    </lineage>
</organism>
<accession>A0A0F5JHH5</accession>
<dbReference type="PIRSF" id="PIRSF007663">
    <property type="entry name" value="UCP007663"/>
    <property type="match status" value="1"/>
</dbReference>
<feature type="domain" description="Glycosyl hydrolase family 95 catalytic" evidence="3">
    <location>
        <begin position="296"/>
        <end position="705"/>
    </location>
</feature>
<dbReference type="RefSeq" id="WP_046145908.1">
    <property type="nucleotide sequence ID" value="NZ_KQ033912.1"/>
</dbReference>
<evidence type="ECO:0000259" key="2">
    <source>
        <dbReference type="Pfam" id="PF21307"/>
    </source>
</evidence>
<dbReference type="InterPro" id="IPR008928">
    <property type="entry name" value="6-hairpin_glycosidase_sf"/>
</dbReference>
<evidence type="ECO:0000259" key="3">
    <source>
        <dbReference type="Pfam" id="PF22124"/>
    </source>
</evidence>
<dbReference type="Gene3D" id="2.70.98.50">
    <property type="entry name" value="putative glycoside hydrolase family protein from bacillus halodurans"/>
    <property type="match status" value="1"/>
</dbReference>
<dbReference type="PANTHER" id="PTHR31084:SF0">
    <property type="entry name" value="ALPHA-L-FUCOSIDASE 2"/>
    <property type="match status" value="1"/>
</dbReference>
<evidence type="ECO:0000313" key="4">
    <source>
        <dbReference type="EMBL" id="KKB57174.1"/>
    </source>
</evidence>
<dbReference type="Pfam" id="PF14498">
    <property type="entry name" value="Glyco_hyd_65N_2"/>
    <property type="match status" value="1"/>
</dbReference>
<dbReference type="Pfam" id="PF21307">
    <property type="entry name" value="Glyco_hydro_95_C"/>
    <property type="match status" value="1"/>
</dbReference>
<dbReference type="InterPro" id="IPR027414">
    <property type="entry name" value="GH95_N_dom"/>
</dbReference>
<reference evidence="4 5" key="1">
    <citation type="submission" date="2013-04" db="EMBL/GenBank/DDBJ databases">
        <title>The Genome Sequence of Parabacteroides goldsteinii DSM 19448.</title>
        <authorList>
            <consortium name="The Broad Institute Genomics Platform"/>
            <person name="Earl A."/>
            <person name="Ward D."/>
            <person name="Feldgarden M."/>
            <person name="Gevers D."/>
            <person name="Martens E."/>
            <person name="Sakamoto M."/>
            <person name="Benno Y."/>
            <person name="Song Y."/>
            <person name="Liu C."/>
            <person name="Lee J."/>
            <person name="Bolanos M."/>
            <person name="Vaisanen M.L."/>
            <person name="Finegold S.M."/>
            <person name="Walker B."/>
            <person name="Young S."/>
            <person name="Zeng Q."/>
            <person name="Gargeya S."/>
            <person name="Fitzgerald M."/>
            <person name="Haas B."/>
            <person name="Abouelleil A."/>
            <person name="Allen A.W."/>
            <person name="Alvarado L."/>
            <person name="Arachchi H.M."/>
            <person name="Berlin A.M."/>
            <person name="Chapman S.B."/>
            <person name="Gainer-Dewar J."/>
            <person name="Goldberg J."/>
            <person name="Griggs A."/>
            <person name="Gujja S."/>
            <person name="Hansen M."/>
            <person name="Howarth C."/>
            <person name="Imamovic A."/>
            <person name="Ireland A."/>
            <person name="Larimer J."/>
            <person name="McCowan C."/>
            <person name="Murphy C."/>
            <person name="Pearson M."/>
            <person name="Poon T.W."/>
            <person name="Priest M."/>
            <person name="Roberts A."/>
            <person name="Saif S."/>
            <person name="Shea T."/>
            <person name="Sisk P."/>
            <person name="Sykes S."/>
            <person name="Wortman J."/>
            <person name="Nusbaum C."/>
            <person name="Birren B."/>
        </authorList>
    </citation>
    <scope>NUCLEOTIDE SEQUENCE [LARGE SCALE GENOMIC DNA]</scope>
    <source>
        <strain evidence="4 5">DSM 19448</strain>
    </source>
</reference>
<comment type="caution">
    <text evidence="4">The sequence shown here is derived from an EMBL/GenBank/DDBJ whole genome shotgun (WGS) entry which is preliminary data.</text>
</comment>
<dbReference type="Gene3D" id="1.50.10.10">
    <property type="match status" value="1"/>
</dbReference>